<protein>
    <submittedName>
        <fullName evidence="2">Monooxygenase FAD-binding</fullName>
    </submittedName>
</protein>
<gene>
    <name evidence="2" type="ordered locus">Bcav_2779</name>
</gene>
<accession>C5BYC4</accession>
<feature type="domain" description="FAD-binding" evidence="1">
    <location>
        <begin position="20"/>
        <end position="355"/>
    </location>
</feature>
<dbReference type="PRINTS" id="PR00420">
    <property type="entry name" value="RNGMNOXGNASE"/>
</dbReference>
<reference evidence="2 3" key="1">
    <citation type="journal article" date="2009" name="Stand. Genomic Sci.">
        <title>Complete genome sequence of Beutenbergia cavernae type strain (HKI 0122).</title>
        <authorList>
            <person name="Land M."/>
            <person name="Pukall R."/>
            <person name="Abt B."/>
            <person name="Goker M."/>
            <person name="Rohde M."/>
            <person name="Glavina Del Rio T."/>
            <person name="Tice H."/>
            <person name="Copeland A."/>
            <person name="Cheng J.F."/>
            <person name="Lucas S."/>
            <person name="Chen F."/>
            <person name="Nolan M."/>
            <person name="Bruce D."/>
            <person name="Goodwin L."/>
            <person name="Pitluck S."/>
            <person name="Ivanova N."/>
            <person name="Mavromatis K."/>
            <person name="Ovchinnikova G."/>
            <person name="Pati A."/>
            <person name="Chen A."/>
            <person name="Palaniappan K."/>
            <person name="Hauser L."/>
            <person name="Chang Y.J."/>
            <person name="Jefferies C.C."/>
            <person name="Saunders E."/>
            <person name="Brettin T."/>
            <person name="Detter J.C."/>
            <person name="Han C."/>
            <person name="Chain P."/>
            <person name="Bristow J."/>
            <person name="Eisen J.A."/>
            <person name="Markowitz V."/>
            <person name="Hugenholtz P."/>
            <person name="Kyrpides N.C."/>
            <person name="Klenk H.P."/>
            <person name="Lapidus A."/>
        </authorList>
    </citation>
    <scope>NUCLEOTIDE SEQUENCE [LARGE SCALE GENOMIC DNA]</scope>
    <source>
        <strain evidence="3">ATCC BAA-8 / DSM 12333 / NBRC 16432</strain>
    </source>
</reference>
<dbReference type="InterPro" id="IPR051704">
    <property type="entry name" value="FAD_aromatic-hydroxylase"/>
</dbReference>
<dbReference type="Gene3D" id="3.50.50.60">
    <property type="entry name" value="FAD/NAD(P)-binding domain"/>
    <property type="match status" value="1"/>
</dbReference>
<dbReference type="HOGENOM" id="CLU_009665_1_0_11"/>
<evidence type="ECO:0000259" key="1">
    <source>
        <dbReference type="Pfam" id="PF01494"/>
    </source>
</evidence>
<dbReference type="RefSeq" id="WP_015883264.1">
    <property type="nucleotide sequence ID" value="NC_012669.1"/>
</dbReference>
<dbReference type="InterPro" id="IPR036188">
    <property type="entry name" value="FAD/NAD-bd_sf"/>
</dbReference>
<name>C5BYC4_BEUC1</name>
<dbReference type="KEGG" id="bcv:Bcav_2779"/>
<dbReference type="SUPFAM" id="SSF51905">
    <property type="entry name" value="FAD/NAD(P)-binding domain"/>
    <property type="match status" value="1"/>
</dbReference>
<proteinExistence type="predicted"/>
<dbReference type="OrthoDB" id="3356051at2"/>
<evidence type="ECO:0000313" key="3">
    <source>
        <dbReference type="Proteomes" id="UP000007962"/>
    </source>
</evidence>
<dbReference type="Pfam" id="PF01494">
    <property type="entry name" value="FAD_binding_3"/>
    <property type="match status" value="1"/>
</dbReference>
<dbReference type="AlphaFoldDB" id="C5BYC4"/>
<dbReference type="GO" id="GO:0071949">
    <property type="term" value="F:FAD binding"/>
    <property type="evidence" value="ECO:0007669"/>
    <property type="project" value="InterPro"/>
</dbReference>
<dbReference type="EMBL" id="CP001618">
    <property type="protein sequence ID" value="ACQ81024.1"/>
    <property type="molecule type" value="Genomic_DNA"/>
</dbReference>
<dbReference type="PANTHER" id="PTHR46865">
    <property type="entry name" value="OXIDOREDUCTASE-RELATED"/>
    <property type="match status" value="1"/>
</dbReference>
<dbReference type="GO" id="GO:0004497">
    <property type="term" value="F:monooxygenase activity"/>
    <property type="evidence" value="ECO:0007669"/>
    <property type="project" value="UniProtKB-KW"/>
</dbReference>
<organism evidence="2 3">
    <name type="scientific">Beutenbergia cavernae (strain ATCC BAA-8 / DSM 12333 / CCUG 43141 / JCM 11478 / NBRC 16432 / NCIMB 13614 / HKI 0122)</name>
    <dbReference type="NCBI Taxonomy" id="471853"/>
    <lineage>
        <taxon>Bacteria</taxon>
        <taxon>Bacillati</taxon>
        <taxon>Actinomycetota</taxon>
        <taxon>Actinomycetes</taxon>
        <taxon>Micrococcales</taxon>
        <taxon>Beutenbergiaceae</taxon>
        <taxon>Beutenbergia</taxon>
    </lineage>
</organism>
<keyword evidence="3" id="KW-1185">Reference proteome</keyword>
<keyword evidence="2" id="KW-0560">Oxidoreductase</keyword>
<dbReference type="STRING" id="471853.Bcav_2779"/>
<sequence>MLAESSVQDQLDAARHDALRVLVVGAGVAGSTVAQLLRAHGVHPVLVERAGPDAGSGYMLALMPLVDPVIAALGVAETYRAASTPLRRYEILSSRGRRLREYGMTKLLAEFGDNRGLSRASLLRVLHSPGGAITHRATVSAITQTERAAVVTIDSGDGPRTGEFDVVVVADGLHSTTRDLVLEPGEVTRFDTGWGGWVTWSDPVHDAELGRELWGAGAFVGSYPVADRLGYIVCGPRDETRAGPRVFTDRVRRHLPSVDAALEDVLDVTAREHDPYFWRLDDCRTAAWSRGRVVLLGDAAAGFLPTAGIGAGMAMESAWVLAGRLADTSPGDVPHALRAYERAQRPRVEAAQDNSRQLAGLMFRRSRAFAVVRDLAARFMPLEMAIRPIRRLLRTSPQPQAAAPSAQPPRR</sequence>
<dbReference type="eggNOG" id="COG0654">
    <property type="taxonomic scope" value="Bacteria"/>
</dbReference>
<evidence type="ECO:0000313" key="2">
    <source>
        <dbReference type="EMBL" id="ACQ81024.1"/>
    </source>
</evidence>
<dbReference type="InterPro" id="IPR002938">
    <property type="entry name" value="FAD-bd"/>
</dbReference>
<keyword evidence="2" id="KW-0503">Monooxygenase</keyword>
<dbReference type="Proteomes" id="UP000007962">
    <property type="component" value="Chromosome"/>
</dbReference>